<sequence length="69" mass="7654">MTWACQPERLTARRILSKVCGLSQEGQPYPSDSLQYMPLAYLLCSGASNKTRGALLLEEEQTPTAMCNM</sequence>
<comment type="caution">
    <text evidence="1">The sequence shown here is derived from an EMBL/GenBank/DDBJ whole genome shotgun (WGS) entry which is preliminary data.</text>
</comment>
<dbReference type="EMBL" id="BARW01022417">
    <property type="protein sequence ID" value="GAI99193.1"/>
    <property type="molecule type" value="Genomic_DNA"/>
</dbReference>
<accession>X1T1W3</accession>
<proteinExistence type="predicted"/>
<organism evidence="1">
    <name type="scientific">marine sediment metagenome</name>
    <dbReference type="NCBI Taxonomy" id="412755"/>
    <lineage>
        <taxon>unclassified sequences</taxon>
        <taxon>metagenomes</taxon>
        <taxon>ecological metagenomes</taxon>
    </lineage>
</organism>
<dbReference type="AlphaFoldDB" id="X1T1W3"/>
<reference evidence="1" key="1">
    <citation type="journal article" date="2014" name="Front. Microbiol.">
        <title>High frequency of phylogenetically diverse reductive dehalogenase-homologous genes in deep subseafloor sedimentary metagenomes.</title>
        <authorList>
            <person name="Kawai M."/>
            <person name="Futagami T."/>
            <person name="Toyoda A."/>
            <person name="Takaki Y."/>
            <person name="Nishi S."/>
            <person name="Hori S."/>
            <person name="Arai W."/>
            <person name="Tsubouchi T."/>
            <person name="Morono Y."/>
            <person name="Uchiyama I."/>
            <person name="Ito T."/>
            <person name="Fujiyama A."/>
            <person name="Inagaki F."/>
            <person name="Takami H."/>
        </authorList>
    </citation>
    <scope>NUCLEOTIDE SEQUENCE</scope>
    <source>
        <strain evidence="1">Expedition CK06-06</strain>
    </source>
</reference>
<protein>
    <submittedName>
        <fullName evidence="1">Uncharacterized protein</fullName>
    </submittedName>
</protein>
<evidence type="ECO:0000313" key="1">
    <source>
        <dbReference type="EMBL" id="GAI99193.1"/>
    </source>
</evidence>
<gene>
    <name evidence="1" type="ORF">S12H4_37421</name>
</gene>
<name>X1T1W3_9ZZZZ</name>